<dbReference type="EMBL" id="BAABCE010000008">
    <property type="protein sequence ID" value="GAA3556819.1"/>
    <property type="molecule type" value="Genomic_DNA"/>
</dbReference>
<evidence type="ECO:0000313" key="2">
    <source>
        <dbReference type="EMBL" id="GAA3556819.1"/>
    </source>
</evidence>
<reference evidence="3" key="1">
    <citation type="journal article" date="2019" name="Int. J. Syst. Evol. Microbiol.">
        <title>The Global Catalogue of Microorganisms (GCM) 10K type strain sequencing project: providing services to taxonomists for standard genome sequencing and annotation.</title>
        <authorList>
            <consortium name="The Broad Institute Genomics Platform"/>
            <consortium name="The Broad Institute Genome Sequencing Center for Infectious Disease"/>
            <person name="Wu L."/>
            <person name="Ma J."/>
        </authorList>
    </citation>
    <scope>NUCLEOTIDE SEQUENCE [LARGE SCALE GENOMIC DNA]</scope>
    <source>
        <strain evidence="3">JCM 17656</strain>
    </source>
</reference>
<protein>
    <submittedName>
        <fullName evidence="2">Uncharacterized protein</fullName>
    </submittedName>
</protein>
<dbReference type="Proteomes" id="UP001500707">
    <property type="component" value="Unassembled WGS sequence"/>
</dbReference>
<evidence type="ECO:0000256" key="1">
    <source>
        <dbReference type="SAM" id="Phobius"/>
    </source>
</evidence>
<sequence>MTVGLRRATLTYELLHVTSRPSRQMNRWTQFPITRRNDEMRGRGLMTGRVETGERGRVVLRLAVGVLAAGAACWLPAGTAHADETNTGSHNGPRIGLVNVGQVDDPMEDVLEHFLLVGDGYTWG</sequence>
<organism evidence="2 3">
    <name type="scientific">Streptomyces osmaniensis</name>
    <dbReference type="NCBI Taxonomy" id="593134"/>
    <lineage>
        <taxon>Bacteria</taxon>
        <taxon>Bacillati</taxon>
        <taxon>Actinomycetota</taxon>
        <taxon>Actinomycetes</taxon>
        <taxon>Kitasatosporales</taxon>
        <taxon>Streptomycetaceae</taxon>
        <taxon>Streptomyces</taxon>
    </lineage>
</organism>
<keyword evidence="1" id="KW-0812">Transmembrane</keyword>
<proteinExistence type="predicted"/>
<evidence type="ECO:0000313" key="3">
    <source>
        <dbReference type="Proteomes" id="UP001500707"/>
    </source>
</evidence>
<accession>A0ABP6WWI7</accession>
<feature type="transmembrane region" description="Helical" evidence="1">
    <location>
        <begin position="58"/>
        <end position="77"/>
    </location>
</feature>
<keyword evidence="1" id="KW-1133">Transmembrane helix</keyword>
<gene>
    <name evidence="2" type="ORF">GCM10022295_43560</name>
</gene>
<keyword evidence="3" id="KW-1185">Reference proteome</keyword>
<keyword evidence="1" id="KW-0472">Membrane</keyword>
<name>A0ABP6WWI7_9ACTN</name>
<comment type="caution">
    <text evidence="2">The sequence shown here is derived from an EMBL/GenBank/DDBJ whole genome shotgun (WGS) entry which is preliminary data.</text>
</comment>